<proteinExistence type="predicted"/>
<name>A0A4Y7TGT0_COPMI</name>
<protein>
    <submittedName>
        <fullName evidence="1">Uncharacterized protein</fullName>
    </submittedName>
</protein>
<dbReference type="EMBL" id="QPFP01000012">
    <property type="protein sequence ID" value="TEB33383.1"/>
    <property type="molecule type" value="Genomic_DNA"/>
</dbReference>
<dbReference type="AlphaFoldDB" id="A0A4Y7TGT0"/>
<sequence length="421" mass="47912">MLCRAKLVARLCNRRYSTVVNPYSNFQKLRAYPFAFDQETAKSFLGLWGSALCNKGLFASTLARFIPGFRGNVFQPKRIVPVYFPAWIYDAELQADIDFNDTNRTALFQIQTGYLPGSDFRILSTTPLRDPDTDATLTLGQIPKLSSNKTLPWSTGLIHQQGQEVSCLPYSIFPLTGLKALSHENTEIFPRLHCDLDTVREKFSVFRPLLIPLYLAEYEADALDGEKRSCTVFMDAISTSGSVYAYRNPQSFRDEYDTGLDDLAKTGGFQSPHDPDFFSFDSKDSYVGSGAVSISPPRDITAALLVWLHWRLRDANTIERLAKASVVEEGDSDSRIREYDPEERAVVQVWMDTGAEVMMTKRILERIQEQIPQVTADPDAPNHLRAPIEALEANIKKLEERRVELQPEWWTEYLARKEERN</sequence>
<organism evidence="1 2">
    <name type="scientific">Coprinellus micaceus</name>
    <name type="common">Glistening ink-cap mushroom</name>
    <name type="synonym">Coprinus micaceus</name>
    <dbReference type="NCBI Taxonomy" id="71717"/>
    <lineage>
        <taxon>Eukaryota</taxon>
        <taxon>Fungi</taxon>
        <taxon>Dikarya</taxon>
        <taxon>Basidiomycota</taxon>
        <taxon>Agaricomycotina</taxon>
        <taxon>Agaricomycetes</taxon>
        <taxon>Agaricomycetidae</taxon>
        <taxon>Agaricales</taxon>
        <taxon>Agaricineae</taxon>
        <taxon>Psathyrellaceae</taxon>
        <taxon>Coprinellus</taxon>
    </lineage>
</organism>
<keyword evidence="2" id="KW-1185">Reference proteome</keyword>
<reference evidence="1 2" key="1">
    <citation type="journal article" date="2019" name="Nat. Ecol. Evol.">
        <title>Megaphylogeny resolves global patterns of mushroom evolution.</title>
        <authorList>
            <person name="Varga T."/>
            <person name="Krizsan K."/>
            <person name="Foldi C."/>
            <person name="Dima B."/>
            <person name="Sanchez-Garcia M."/>
            <person name="Sanchez-Ramirez S."/>
            <person name="Szollosi G.J."/>
            <person name="Szarkandi J.G."/>
            <person name="Papp V."/>
            <person name="Albert L."/>
            <person name="Andreopoulos W."/>
            <person name="Angelini C."/>
            <person name="Antonin V."/>
            <person name="Barry K.W."/>
            <person name="Bougher N.L."/>
            <person name="Buchanan P."/>
            <person name="Buyck B."/>
            <person name="Bense V."/>
            <person name="Catcheside P."/>
            <person name="Chovatia M."/>
            <person name="Cooper J."/>
            <person name="Damon W."/>
            <person name="Desjardin D."/>
            <person name="Finy P."/>
            <person name="Geml J."/>
            <person name="Haridas S."/>
            <person name="Hughes K."/>
            <person name="Justo A."/>
            <person name="Karasinski D."/>
            <person name="Kautmanova I."/>
            <person name="Kiss B."/>
            <person name="Kocsube S."/>
            <person name="Kotiranta H."/>
            <person name="LaButti K.M."/>
            <person name="Lechner B.E."/>
            <person name="Liimatainen K."/>
            <person name="Lipzen A."/>
            <person name="Lukacs Z."/>
            <person name="Mihaltcheva S."/>
            <person name="Morgado L.N."/>
            <person name="Niskanen T."/>
            <person name="Noordeloos M.E."/>
            <person name="Ohm R.A."/>
            <person name="Ortiz-Santana B."/>
            <person name="Ovrebo C."/>
            <person name="Racz N."/>
            <person name="Riley R."/>
            <person name="Savchenko A."/>
            <person name="Shiryaev A."/>
            <person name="Soop K."/>
            <person name="Spirin V."/>
            <person name="Szebenyi C."/>
            <person name="Tomsovsky M."/>
            <person name="Tulloss R.E."/>
            <person name="Uehling J."/>
            <person name="Grigoriev I.V."/>
            <person name="Vagvolgyi C."/>
            <person name="Papp T."/>
            <person name="Martin F.M."/>
            <person name="Miettinen O."/>
            <person name="Hibbett D.S."/>
            <person name="Nagy L.G."/>
        </authorList>
    </citation>
    <scope>NUCLEOTIDE SEQUENCE [LARGE SCALE GENOMIC DNA]</scope>
    <source>
        <strain evidence="1 2">FP101781</strain>
    </source>
</reference>
<evidence type="ECO:0000313" key="2">
    <source>
        <dbReference type="Proteomes" id="UP000298030"/>
    </source>
</evidence>
<gene>
    <name evidence="1" type="ORF">FA13DRAFT_1730383</name>
</gene>
<dbReference type="Proteomes" id="UP000298030">
    <property type="component" value="Unassembled WGS sequence"/>
</dbReference>
<accession>A0A4Y7TGT0</accession>
<dbReference type="OrthoDB" id="2349883at2759"/>
<comment type="caution">
    <text evidence="1">The sequence shown here is derived from an EMBL/GenBank/DDBJ whole genome shotgun (WGS) entry which is preliminary data.</text>
</comment>
<evidence type="ECO:0000313" key="1">
    <source>
        <dbReference type="EMBL" id="TEB33383.1"/>
    </source>
</evidence>